<evidence type="ECO:0000313" key="5">
    <source>
        <dbReference type="Proteomes" id="UP000268162"/>
    </source>
</evidence>
<evidence type="ECO:0000313" key="4">
    <source>
        <dbReference type="EMBL" id="RKP37874.1"/>
    </source>
</evidence>
<dbReference type="InterPro" id="IPR033511">
    <property type="entry name" value="Cdc24/Scd1_PH_dom"/>
</dbReference>
<dbReference type="PANTHER" id="PTHR47339:SF1">
    <property type="entry name" value="CELL DIVISION CONTROL PROTEIN 24"/>
    <property type="match status" value="1"/>
</dbReference>
<name>A0A4P9ZW70_9FUNG</name>
<dbReference type="GO" id="GO:0005085">
    <property type="term" value="F:guanyl-nucleotide exchange factor activity"/>
    <property type="evidence" value="ECO:0007669"/>
    <property type="project" value="InterPro"/>
</dbReference>
<dbReference type="CDD" id="cd13246">
    <property type="entry name" value="PH_Scd1"/>
    <property type="match status" value="1"/>
</dbReference>
<dbReference type="CDD" id="cd05992">
    <property type="entry name" value="PB1"/>
    <property type="match status" value="1"/>
</dbReference>
<dbReference type="GO" id="GO:0005737">
    <property type="term" value="C:cytoplasm"/>
    <property type="evidence" value="ECO:0007669"/>
    <property type="project" value="TreeGrafter"/>
</dbReference>
<dbReference type="InterPro" id="IPR010481">
    <property type="entry name" value="Cdc24/Scd1_N"/>
</dbReference>
<feature type="compositionally biased region" description="Polar residues" evidence="1">
    <location>
        <begin position="507"/>
        <end position="518"/>
    </location>
</feature>
<feature type="region of interest" description="Disordered" evidence="1">
    <location>
        <begin position="615"/>
        <end position="640"/>
    </location>
</feature>
<dbReference type="GO" id="GO:0005634">
    <property type="term" value="C:nucleus"/>
    <property type="evidence" value="ECO:0007669"/>
    <property type="project" value="TreeGrafter"/>
</dbReference>
<dbReference type="Gene3D" id="1.20.900.10">
    <property type="entry name" value="Dbl homology (DH) domain"/>
    <property type="match status" value="1"/>
</dbReference>
<feature type="region of interest" description="Disordered" evidence="1">
    <location>
        <begin position="505"/>
        <end position="539"/>
    </location>
</feature>
<dbReference type="SUPFAM" id="SSF54277">
    <property type="entry name" value="CAD &amp; PB1 domains"/>
    <property type="match status" value="1"/>
</dbReference>
<dbReference type="InterPro" id="IPR011993">
    <property type="entry name" value="PH-like_dom_sf"/>
</dbReference>
<feature type="compositionally biased region" description="Polar residues" evidence="1">
    <location>
        <begin position="735"/>
        <end position="750"/>
    </location>
</feature>
<feature type="region of interest" description="Disordered" evidence="1">
    <location>
        <begin position="24"/>
        <end position="51"/>
    </location>
</feature>
<feature type="region of interest" description="Disordered" evidence="1">
    <location>
        <begin position="721"/>
        <end position="751"/>
    </location>
</feature>
<feature type="compositionally biased region" description="Polar residues" evidence="1">
    <location>
        <begin position="528"/>
        <end position="539"/>
    </location>
</feature>
<dbReference type="InterPro" id="IPR000270">
    <property type="entry name" value="PB1_dom"/>
</dbReference>
<dbReference type="AlphaFoldDB" id="A0A4P9ZW70"/>
<accession>A0A4P9ZW70</accession>
<dbReference type="GO" id="GO:0000935">
    <property type="term" value="C:division septum"/>
    <property type="evidence" value="ECO:0007669"/>
    <property type="project" value="TreeGrafter"/>
</dbReference>
<dbReference type="SMART" id="SM00325">
    <property type="entry name" value="RhoGEF"/>
    <property type="match status" value="1"/>
</dbReference>
<sequence length="763" mass="85949">MDRLARVPGFAPFLELSAPPKTLPNSSNATLVGPDSQVPADANPSGTQLPDTAAQPYLDPIHYLWNIFRNGHSLITIYNVLRPDEPILFEADSNMTQSKQDKLKIFHFLKAINSTGLVKDAQSLIISDLFRDDTNAFIKVLDIVATLLDELERSGRLNPEVEDKPSLRFSDASTKRPENNRERVVVELLETERSYVNDLETLRRYMQEIQTQHILPEETVRLMFANLNALLDFQRRFLVGIEINSRRSADEQQFGELFMKMEDMFAVYEPYIANHDRAAEIALREANTLQKLAHIINPTFQLPSMLIKPVQRICKYELLYRELIKFSDKNAPNLKDLQDGLEATKRVANRSNETMRREENYNALKDLELRVEDWRRIDFAKFGELHLFDKFAMTTSDIVNELQLYLFDDSLICCKEVEPSKENRNAAAKRKKGSLQVKGRVHLYKMHRISNTSKNGNLSLTFFWRDMVMEHFSLKFRTEEQLNMWKTTIEKLSYVAKEKEEARRQAIASSANTHDGVTSSSSSSSASHNTQRAGNGNRSVSAEVVYRQVNTSNLVPPTANYTQFRDPPYSAHMPSNLRTASLGGSLGVTGGNGTIPFRDRSGSTPNIYSGPFPDRQMLRHPSPGPGGPNPAHYMAGSHPPPPPVKVKVNYRSEIFALMVPSDIGYQELIGRIERKINVWSPSLSTKPLPPLKFTYQDEDGDFISLKTDADFQLALETRQKSPLLPGTGSGFMANASPNPDGSSADQSGNTPAAGMWSINIFAS</sequence>
<evidence type="ECO:0000259" key="2">
    <source>
        <dbReference type="PROSITE" id="PS50010"/>
    </source>
</evidence>
<dbReference type="SUPFAM" id="SSF48065">
    <property type="entry name" value="DBL homology domain (DH-domain)"/>
    <property type="match status" value="1"/>
</dbReference>
<evidence type="ECO:0000259" key="3">
    <source>
        <dbReference type="PROSITE" id="PS51745"/>
    </source>
</evidence>
<dbReference type="PROSITE" id="PS51745">
    <property type="entry name" value="PB1"/>
    <property type="match status" value="1"/>
</dbReference>
<dbReference type="PROSITE" id="PS50010">
    <property type="entry name" value="DH_2"/>
    <property type="match status" value="1"/>
</dbReference>
<dbReference type="SMART" id="SM00666">
    <property type="entry name" value="PB1"/>
    <property type="match status" value="1"/>
</dbReference>
<reference evidence="5" key="1">
    <citation type="journal article" date="2018" name="Nat. Microbiol.">
        <title>Leveraging single-cell genomics to expand the fungal tree of life.</title>
        <authorList>
            <person name="Ahrendt S.R."/>
            <person name="Quandt C.A."/>
            <person name="Ciobanu D."/>
            <person name="Clum A."/>
            <person name="Salamov A."/>
            <person name="Andreopoulos B."/>
            <person name="Cheng J.F."/>
            <person name="Woyke T."/>
            <person name="Pelin A."/>
            <person name="Henrissat B."/>
            <person name="Reynolds N.K."/>
            <person name="Benny G.L."/>
            <person name="Smith M.E."/>
            <person name="James T.Y."/>
            <person name="Grigoriev I.V."/>
        </authorList>
    </citation>
    <scope>NUCLEOTIDE SEQUENCE [LARGE SCALE GENOMIC DNA]</scope>
    <source>
        <strain evidence="5">RSA 468</strain>
    </source>
</reference>
<dbReference type="Gene3D" id="2.30.29.30">
    <property type="entry name" value="Pleckstrin-homology domain (PH domain)/Phosphotyrosine-binding domain (PTB)"/>
    <property type="match status" value="1"/>
</dbReference>
<dbReference type="InterPro" id="IPR053026">
    <property type="entry name" value="CDC42_GEF"/>
</dbReference>
<dbReference type="Pfam" id="PF00621">
    <property type="entry name" value="RhoGEF"/>
    <property type="match status" value="1"/>
</dbReference>
<dbReference type="GO" id="GO:0043332">
    <property type="term" value="C:mating projection tip"/>
    <property type="evidence" value="ECO:0007669"/>
    <property type="project" value="TreeGrafter"/>
</dbReference>
<dbReference type="Gene3D" id="3.10.20.90">
    <property type="entry name" value="Phosphatidylinositol 3-kinase Catalytic Subunit, Chain A, domain 1"/>
    <property type="match status" value="1"/>
</dbReference>
<dbReference type="EMBL" id="ML002435">
    <property type="protein sequence ID" value="RKP37874.1"/>
    <property type="molecule type" value="Genomic_DNA"/>
</dbReference>
<feature type="domain" description="PB1" evidence="3">
    <location>
        <begin position="643"/>
        <end position="728"/>
    </location>
</feature>
<proteinExistence type="predicted"/>
<dbReference type="Pfam" id="PF00564">
    <property type="entry name" value="PB1"/>
    <property type="match status" value="1"/>
</dbReference>
<feature type="domain" description="DH" evidence="2">
    <location>
        <begin position="180"/>
        <end position="354"/>
    </location>
</feature>
<evidence type="ECO:0000256" key="1">
    <source>
        <dbReference type="SAM" id="MobiDB-lite"/>
    </source>
</evidence>
<dbReference type="Pfam" id="PF15411">
    <property type="entry name" value="PH_10"/>
    <property type="match status" value="1"/>
</dbReference>
<dbReference type="GO" id="GO:0030010">
    <property type="term" value="P:establishment of cell polarity"/>
    <property type="evidence" value="ECO:0007669"/>
    <property type="project" value="TreeGrafter"/>
</dbReference>
<dbReference type="PANTHER" id="PTHR47339">
    <property type="entry name" value="CELL DIVISION CONTROL PROTEIN 24"/>
    <property type="match status" value="1"/>
</dbReference>
<organism evidence="4 5">
    <name type="scientific">Dimargaris cristalligena</name>
    <dbReference type="NCBI Taxonomy" id="215637"/>
    <lineage>
        <taxon>Eukaryota</taxon>
        <taxon>Fungi</taxon>
        <taxon>Fungi incertae sedis</taxon>
        <taxon>Zoopagomycota</taxon>
        <taxon>Kickxellomycotina</taxon>
        <taxon>Dimargaritomycetes</taxon>
        <taxon>Dimargaritales</taxon>
        <taxon>Dimargaritaceae</taxon>
        <taxon>Dimargaris</taxon>
    </lineage>
</organism>
<dbReference type="InterPro" id="IPR000219">
    <property type="entry name" value="DH_dom"/>
</dbReference>
<dbReference type="InterPro" id="IPR053793">
    <property type="entry name" value="PB1-like"/>
</dbReference>
<dbReference type="InterPro" id="IPR035899">
    <property type="entry name" value="DBL_dom_sf"/>
</dbReference>
<evidence type="ECO:0008006" key="6">
    <source>
        <dbReference type="Google" id="ProtNLM"/>
    </source>
</evidence>
<protein>
    <recommendedName>
        <fullName evidence="6">Dbl homology domain-containing protein</fullName>
    </recommendedName>
</protein>
<dbReference type="GO" id="GO:0031106">
    <property type="term" value="P:septin ring organization"/>
    <property type="evidence" value="ECO:0007669"/>
    <property type="project" value="TreeGrafter"/>
</dbReference>
<dbReference type="Proteomes" id="UP000268162">
    <property type="component" value="Unassembled WGS sequence"/>
</dbReference>
<dbReference type="STRING" id="215637.A0A4P9ZW70"/>
<keyword evidence="5" id="KW-1185">Reference proteome</keyword>
<gene>
    <name evidence="4" type="ORF">BJ085DRAFT_20801</name>
</gene>
<dbReference type="Pfam" id="PF06395">
    <property type="entry name" value="CDC24"/>
    <property type="match status" value="1"/>
</dbReference>
<dbReference type="SUPFAM" id="SSF50729">
    <property type="entry name" value="PH domain-like"/>
    <property type="match status" value="1"/>
</dbReference>
<dbReference type="CDD" id="cd00160">
    <property type="entry name" value="RhoGEF"/>
    <property type="match status" value="1"/>
</dbReference>